<reference evidence="2 3" key="1">
    <citation type="submission" date="2023-08" db="EMBL/GenBank/DDBJ databases">
        <title>Black Yeasts Isolated from many extreme environments.</title>
        <authorList>
            <person name="Coleine C."/>
            <person name="Stajich J.E."/>
            <person name="Selbmann L."/>
        </authorList>
    </citation>
    <scope>NUCLEOTIDE SEQUENCE [LARGE SCALE GENOMIC DNA]</scope>
    <source>
        <strain evidence="2 3">CCFEE 6328</strain>
    </source>
</reference>
<feature type="region of interest" description="Disordered" evidence="1">
    <location>
        <begin position="287"/>
        <end position="311"/>
    </location>
</feature>
<gene>
    <name evidence="2" type="ORF">LTR69_001954</name>
</gene>
<feature type="region of interest" description="Disordered" evidence="1">
    <location>
        <begin position="672"/>
        <end position="745"/>
    </location>
</feature>
<feature type="compositionally biased region" description="Basic residues" evidence="1">
    <location>
        <begin position="716"/>
        <end position="732"/>
    </location>
</feature>
<feature type="compositionally biased region" description="Basic and acidic residues" evidence="1">
    <location>
        <begin position="189"/>
        <end position="200"/>
    </location>
</feature>
<keyword evidence="3" id="KW-1185">Reference proteome</keyword>
<comment type="caution">
    <text evidence="2">The sequence shown here is derived from an EMBL/GenBank/DDBJ whole genome shotgun (WGS) entry which is preliminary data.</text>
</comment>
<feature type="compositionally biased region" description="Low complexity" evidence="1">
    <location>
        <begin position="296"/>
        <end position="310"/>
    </location>
</feature>
<dbReference type="EMBL" id="JAVRRF010000003">
    <property type="protein sequence ID" value="KAK5066608.1"/>
    <property type="molecule type" value="Genomic_DNA"/>
</dbReference>
<evidence type="ECO:0008006" key="4">
    <source>
        <dbReference type="Google" id="ProtNLM"/>
    </source>
</evidence>
<feature type="compositionally biased region" description="Polar residues" evidence="1">
    <location>
        <begin position="82"/>
        <end position="96"/>
    </location>
</feature>
<feature type="compositionally biased region" description="Polar residues" evidence="1">
    <location>
        <begin position="227"/>
        <end position="249"/>
    </location>
</feature>
<feature type="compositionally biased region" description="Low complexity" evidence="1">
    <location>
        <begin position="61"/>
        <end position="81"/>
    </location>
</feature>
<evidence type="ECO:0000256" key="1">
    <source>
        <dbReference type="SAM" id="MobiDB-lite"/>
    </source>
</evidence>
<feature type="compositionally biased region" description="Polar residues" evidence="1">
    <location>
        <begin position="675"/>
        <end position="684"/>
    </location>
</feature>
<proteinExistence type="predicted"/>
<organism evidence="2 3">
    <name type="scientific">Exophiala sideris</name>
    <dbReference type="NCBI Taxonomy" id="1016849"/>
    <lineage>
        <taxon>Eukaryota</taxon>
        <taxon>Fungi</taxon>
        <taxon>Dikarya</taxon>
        <taxon>Ascomycota</taxon>
        <taxon>Pezizomycotina</taxon>
        <taxon>Eurotiomycetes</taxon>
        <taxon>Chaetothyriomycetidae</taxon>
        <taxon>Chaetothyriales</taxon>
        <taxon>Herpotrichiellaceae</taxon>
        <taxon>Exophiala</taxon>
    </lineage>
</organism>
<name>A0ABR0JL28_9EURO</name>
<feature type="region of interest" description="Disordered" evidence="1">
    <location>
        <begin position="180"/>
        <end position="268"/>
    </location>
</feature>
<accession>A0ABR0JL28</accession>
<feature type="region of interest" description="Disordered" evidence="1">
    <location>
        <begin position="639"/>
        <end position="658"/>
    </location>
</feature>
<evidence type="ECO:0000313" key="3">
    <source>
        <dbReference type="Proteomes" id="UP001345691"/>
    </source>
</evidence>
<evidence type="ECO:0000313" key="2">
    <source>
        <dbReference type="EMBL" id="KAK5066608.1"/>
    </source>
</evidence>
<sequence>MGRFQWIQGHPKQGSDRLHAVAHDWFSKDGAEPLRQALVETMKDHASATNDMSPSRHGRSRTNTTTSSGSSFTRSLSNGSNEVTSRPSSGQSSADINSPLPDRHEGHAKGLISRGTRILKRQGSKLSLMPSQMEEPSSGRVTEKPGGGSPIRAMHRPVNMSSKRTGLKQSISGPFAFQHLSHGDQAQFPREKVTKSEPTSEHNSVQAVQQPVHHVRGISIGDLPSATGPSNQTIPDEPTSPLTNTTQYLPITPPRPDPPPKDNLLSPYSPLEFRLSRSMENFSRPKRLSFTSSEVSPASRSSDRLSALSPINRNSVRRKPLPIVKDGVHAVSTRDDIALPLRTAPLPSPPSRVMEVVDEEGNPESCGISPLKILSARPSCNDLNTVSSQVQRKRRSQSSGELHTDAYTQLMSTMTIVEASLDEPIANRTQFASSPRISVEVKSPQMQDWEDAIDDAWDNAADSEYSDRTNGSNATLEKGKTPCMFPENNLFVEQVVAEEGSSSASTPLMMQLPRLAYQPGREEQTRAPMLTLDPEPSSPLLGLGIASLQPIPDVSIAEPDRMGVHEHGHQLASSDSFRSHMRRSPASCISKSSSQESINLSIASSIIGTQRSSNSSTTFSDFARFASFGDSVDNLKLDLQDPTTPVESHGREKGSQETIREECQSTFGSEIGALQSPNASSMSSPGLRHDRGASAPQIWVPERKSSLPGDTLKTQSGRRRAGTTSSRPRKTTRVSYSLFPTPATN</sequence>
<feature type="region of interest" description="Disordered" evidence="1">
    <location>
        <begin position="44"/>
        <end position="155"/>
    </location>
</feature>
<dbReference type="Proteomes" id="UP001345691">
    <property type="component" value="Unassembled WGS sequence"/>
</dbReference>
<protein>
    <recommendedName>
        <fullName evidence="4">CRIB domain-containing protein</fullName>
    </recommendedName>
</protein>
<feature type="compositionally biased region" description="Basic and acidic residues" evidence="1">
    <location>
        <begin position="648"/>
        <end position="658"/>
    </location>
</feature>